<organism evidence="1">
    <name type="scientific">marine sediment metagenome</name>
    <dbReference type="NCBI Taxonomy" id="412755"/>
    <lineage>
        <taxon>unclassified sequences</taxon>
        <taxon>metagenomes</taxon>
        <taxon>ecological metagenomes</taxon>
    </lineage>
</organism>
<evidence type="ECO:0000313" key="1">
    <source>
        <dbReference type="EMBL" id="GAJ20483.1"/>
    </source>
</evidence>
<name>X1USM1_9ZZZZ</name>
<feature type="non-terminal residue" evidence="1">
    <location>
        <position position="1"/>
    </location>
</feature>
<dbReference type="AlphaFoldDB" id="X1USM1"/>
<dbReference type="EMBL" id="BARW01036775">
    <property type="protein sequence ID" value="GAJ20483.1"/>
    <property type="molecule type" value="Genomic_DNA"/>
</dbReference>
<sequence length="41" mass="4573">DGAIEIVAKLPDMPDYISRIWNVYITKVAVKLLKVESLALS</sequence>
<gene>
    <name evidence="1" type="ORF">S12H4_56987</name>
</gene>
<reference evidence="1" key="1">
    <citation type="journal article" date="2014" name="Front. Microbiol.">
        <title>High frequency of phylogenetically diverse reductive dehalogenase-homologous genes in deep subseafloor sedimentary metagenomes.</title>
        <authorList>
            <person name="Kawai M."/>
            <person name="Futagami T."/>
            <person name="Toyoda A."/>
            <person name="Takaki Y."/>
            <person name="Nishi S."/>
            <person name="Hori S."/>
            <person name="Arai W."/>
            <person name="Tsubouchi T."/>
            <person name="Morono Y."/>
            <person name="Uchiyama I."/>
            <person name="Ito T."/>
            <person name="Fujiyama A."/>
            <person name="Inagaki F."/>
            <person name="Takami H."/>
        </authorList>
    </citation>
    <scope>NUCLEOTIDE SEQUENCE</scope>
    <source>
        <strain evidence="1">Expedition CK06-06</strain>
    </source>
</reference>
<proteinExistence type="predicted"/>
<comment type="caution">
    <text evidence="1">The sequence shown here is derived from an EMBL/GenBank/DDBJ whole genome shotgun (WGS) entry which is preliminary data.</text>
</comment>
<accession>X1USM1</accession>
<protein>
    <submittedName>
        <fullName evidence="1">Uncharacterized protein</fullName>
    </submittedName>
</protein>